<protein>
    <submittedName>
        <fullName evidence="1">Uncharacterized protein</fullName>
    </submittedName>
</protein>
<reference evidence="1" key="1">
    <citation type="journal article" date="2014" name="Front. Microbiol.">
        <title>High frequency of phylogenetically diverse reductive dehalogenase-homologous genes in deep subseafloor sedimentary metagenomes.</title>
        <authorList>
            <person name="Kawai M."/>
            <person name="Futagami T."/>
            <person name="Toyoda A."/>
            <person name="Takaki Y."/>
            <person name="Nishi S."/>
            <person name="Hori S."/>
            <person name="Arai W."/>
            <person name="Tsubouchi T."/>
            <person name="Morono Y."/>
            <person name="Uchiyama I."/>
            <person name="Ito T."/>
            <person name="Fujiyama A."/>
            <person name="Inagaki F."/>
            <person name="Takami H."/>
        </authorList>
    </citation>
    <scope>NUCLEOTIDE SEQUENCE</scope>
    <source>
        <strain evidence="1">Expedition CK06-06</strain>
    </source>
</reference>
<evidence type="ECO:0000313" key="1">
    <source>
        <dbReference type="EMBL" id="GAI03630.1"/>
    </source>
</evidence>
<sequence>MEEDVSGCVELLEFINPFNTKEMLKIKISADLIYNLNFVGLITRFPEDIIKGDKNSWLFVGDIKISGKIYPNETHYVLRRFKSSL</sequence>
<proteinExistence type="predicted"/>
<organism evidence="1">
    <name type="scientific">marine sediment metagenome</name>
    <dbReference type="NCBI Taxonomy" id="412755"/>
    <lineage>
        <taxon>unclassified sequences</taxon>
        <taxon>metagenomes</taxon>
        <taxon>ecological metagenomes</taxon>
    </lineage>
</organism>
<comment type="caution">
    <text evidence="1">The sequence shown here is derived from an EMBL/GenBank/DDBJ whole genome shotgun (WGS) entry which is preliminary data.</text>
</comment>
<name>X1LML4_9ZZZZ</name>
<dbReference type="EMBL" id="BARV01007096">
    <property type="protein sequence ID" value="GAI03630.1"/>
    <property type="molecule type" value="Genomic_DNA"/>
</dbReference>
<gene>
    <name evidence="1" type="ORF">S06H3_14509</name>
</gene>
<accession>X1LML4</accession>
<dbReference type="AlphaFoldDB" id="X1LML4"/>